<feature type="domain" description="CzcB-like barrel-sandwich hybrid" evidence="4">
    <location>
        <begin position="59"/>
        <end position="191"/>
    </location>
</feature>
<dbReference type="Gene3D" id="1.10.287.470">
    <property type="entry name" value="Helix hairpin bin"/>
    <property type="match status" value="1"/>
</dbReference>
<dbReference type="EMBL" id="SAWY01000041">
    <property type="protein sequence ID" value="TPH12118.1"/>
    <property type="molecule type" value="Genomic_DNA"/>
</dbReference>
<dbReference type="Gene3D" id="2.40.50.100">
    <property type="match status" value="1"/>
</dbReference>
<name>A0A502KKM2_9GAMM</name>
<dbReference type="NCBIfam" id="TIGR01730">
    <property type="entry name" value="RND_mfp"/>
    <property type="match status" value="1"/>
</dbReference>
<dbReference type="Pfam" id="PF25954">
    <property type="entry name" value="Beta-barrel_RND_2"/>
    <property type="match status" value="1"/>
</dbReference>
<dbReference type="Pfam" id="PF25973">
    <property type="entry name" value="BSH_CzcB"/>
    <property type="match status" value="1"/>
</dbReference>
<evidence type="ECO:0000313" key="6">
    <source>
        <dbReference type="Proteomes" id="UP000315303"/>
    </source>
</evidence>
<dbReference type="InterPro" id="IPR058792">
    <property type="entry name" value="Beta-barrel_RND_2"/>
</dbReference>
<dbReference type="InterPro" id="IPR006143">
    <property type="entry name" value="RND_pump_MFP"/>
</dbReference>
<proteinExistence type="inferred from homology"/>
<protein>
    <submittedName>
        <fullName evidence="5">Efflux RND transporter periplasmic adaptor subunit</fullName>
    </submittedName>
</protein>
<dbReference type="GO" id="GO:1990281">
    <property type="term" value="C:efflux pump complex"/>
    <property type="evidence" value="ECO:0007669"/>
    <property type="project" value="TreeGrafter"/>
</dbReference>
<sequence>MKVFFTKGVLFLTTILSLHSYAATVAVEVIEPKQQIKKLEIELSGTVEALNDAQLTSLEAGTVKNIYVNAGEQVTAKQTLLTLDDSIAQIKLQQAQALFQSAQVKYQEDLRLYNEIIDLTEQEVMAKTLLEERRANAAVSKALLAQAAAEQALQQEIVNRHQVKAPFSGTIAQRGTDIGEWVTQQSKIFQLVSDDELRIFVDVPQEYFSEIKESAHVNALVIPDTAPQEKIALPLSQFIAVSNPLSRTFKARIDLPKNTSLIAGMSATVKLVLPNKTLAQVNLPKSALKRHPDGNYSVYGVVDNKVKRFGVNMIASSFNTVSVSGVPNGTPVIISGSDLLIDGTPVTIKKP</sequence>
<dbReference type="PANTHER" id="PTHR30469:SF15">
    <property type="entry name" value="HLYD FAMILY OF SECRETION PROTEINS"/>
    <property type="match status" value="1"/>
</dbReference>
<evidence type="ECO:0000259" key="3">
    <source>
        <dbReference type="Pfam" id="PF25954"/>
    </source>
</evidence>
<dbReference type="InterPro" id="IPR058647">
    <property type="entry name" value="BSH_CzcB-like"/>
</dbReference>
<evidence type="ECO:0000259" key="4">
    <source>
        <dbReference type="Pfam" id="PF25973"/>
    </source>
</evidence>
<feature type="domain" description="CusB-like beta-barrel" evidence="3">
    <location>
        <begin position="201"/>
        <end position="271"/>
    </location>
</feature>
<gene>
    <name evidence="5" type="ORF">EPA86_17335</name>
</gene>
<feature type="chain" id="PRO_5021493199" evidence="2">
    <location>
        <begin position="23"/>
        <end position="351"/>
    </location>
</feature>
<keyword evidence="2" id="KW-0732">Signal</keyword>
<evidence type="ECO:0000256" key="1">
    <source>
        <dbReference type="ARBA" id="ARBA00009477"/>
    </source>
</evidence>
<dbReference type="OrthoDB" id="9806939at2"/>
<comment type="similarity">
    <text evidence="1">Belongs to the membrane fusion protein (MFP) (TC 8.A.1) family.</text>
</comment>
<dbReference type="PANTHER" id="PTHR30469">
    <property type="entry name" value="MULTIDRUG RESISTANCE PROTEIN MDTA"/>
    <property type="match status" value="1"/>
</dbReference>
<keyword evidence="6" id="KW-1185">Reference proteome</keyword>
<dbReference type="RefSeq" id="WP_140605649.1">
    <property type="nucleotide sequence ID" value="NZ_SAWY01000041.1"/>
</dbReference>
<feature type="signal peptide" evidence="2">
    <location>
        <begin position="1"/>
        <end position="22"/>
    </location>
</feature>
<dbReference type="Gene3D" id="2.40.30.170">
    <property type="match status" value="1"/>
</dbReference>
<evidence type="ECO:0000256" key="2">
    <source>
        <dbReference type="SAM" id="SignalP"/>
    </source>
</evidence>
<dbReference type="Proteomes" id="UP000315303">
    <property type="component" value="Unassembled WGS sequence"/>
</dbReference>
<dbReference type="AlphaFoldDB" id="A0A502KKM2"/>
<comment type="caution">
    <text evidence="5">The sequence shown here is derived from an EMBL/GenBank/DDBJ whole genome shotgun (WGS) entry which is preliminary data.</text>
</comment>
<reference evidence="5 6" key="1">
    <citation type="submission" date="2019-01" db="EMBL/GenBank/DDBJ databases">
        <title>Litorilituus lipolytica sp. nov., isolated from intertidal sand of the Yellow Sea in China.</title>
        <authorList>
            <person name="Liu A."/>
        </authorList>
    </citation>
    <scope>NUCLEOTIDE SEQUENCE [LARGE SCALE GENOMIC DNA]</scope>
    <source>
        <strain evidence="5 6">RZ04</strain>
    </source>
</reference>
<accession>A0A502KKM2</accession>
<organism evidence="5 6">
    <name type="scientific">Litorilituus lipolyticus</name>
    <dbReference type="NCBI Taxonomy" id="2491017"/>
    <lineage>
        <taxon>Bacteria</taxon>
        <taxon>Pseudomonadati</taxon>
        <taxon>Pseudomonadota</taxon>
        <taxon>Gammaproteobacteria</taxon>
        <taxon>Alteromonadales</taxon>
        <taxon>Colwelliaceae</taxon>
        <taxon>Litorilituus</taxon>
    </lineage>
</organism>
<evidence type="ECO:0000313" key="5">
    <source>
        <dbReference type="EMBL" id="TPH12118.1"/>
    </source>
</evidence>
<dbReference type="SUPFAM" id="SSF111369">
    <property type="entry name" value="HlyD-like secretion proteins"/>
    <property type="match status" value="1"/>
</dbReference>
<dbReference type="GO" id="GO:0015562">
    <property type="term" value="F:efflux transmembrane transporter activity"/>
    <property type="evidence" value="ECO:0007669"/>
    <property type="project" value="TreeGrafter"/>
</dbReference>